<reference evidence="1 2" key="1">
    <citation type="submission" date="2019-10" db="EMBL/GenBank/DDBJ databases">
        <title>Actinomadura rubteroloni sp. nov. and Actinomadura macrotermitis sp. nov., isolated from the gut of fungus growing-termite Macrotermes natalensis.</title>
        <authorList>
            <person name="Benndorf R."/>
            <person name="Martin K."/>
            <person name="Kuefner M."/>
            <person name="De Beer W."/>
            <person name="Kaster A.-K."/>
            <person name="Vollmers J."/>
            <person name="Poulsen M."/>
            <person name="Beemelmanns C."/>
        </authorList>
    </citation>
    <scope>NUCLEOTIDE SEQUENCE [LARGE SCALE GENOMIC DNA]</scope>
    <source>
        <strain evidence="1 2">RB68</strain>
    </source>
</reference>
<dbReference type="EMBL" id="WEGH01000006">
    <property type="protein sequence ID" value="MQY09242.1"/>
    <property type="molecule type" value="Genomic_DNA"/>
</dbReference>
<name>A0A7K0C804_9ACTN</name>
<evidence type="ECO:0000313" key="2">
    <source>
        <dbReference type="Proteomes" id="UP000487268"/>
    </source>
</evidence>
<dbReference type="Proteomes" id="UP000487268">
    <property type="component" value="Unassembled WGS sequence"/>
</dbReference>
<dbReference type="AlphaFoldDB" id="A0A7K0C804"/>
<organism evidence="1 2">
    <name type="scientific">Actinomadura macrotermitis</name>
    <dbReference type="NCBI Taxonomy" id="2585200"/>
    <lineage>
        <taxon>Bacteria</taxon>
        <taxon>Bacillati</taxon>
        <taxon>Actinomycetota</taxon>
        <taxon>Actinomycetes</taxon>
        <taxon>Streptosporangiales</taxon>
        <taxon>Thermomonosporaceae</taxon>
        <taxon>Actinomadura</taxon>
    </lineage>
</organism>
<comment type="caution">
    <text evidence="1">The sequence shown here is derived from an EMBL/GenBank/DDBJ whole genome shotgun (WGS) entry which is preliminary data.</text>
</comment>
<evidence type="ECO:0008006" key="3">
    <source>
        <dbReference type="Google" id="ProtNLM"/>
    </source>
</evidence>
<proteinExistence type="predicted"/>
<keyword evidence="2" id="KW-1185">Reference proteome</keyword>
<gene>
    <name evidence="1" type="ORF">ACRB68_73570</name>
</gene>
<protein>
    <recommendedName>
        <fullName evidence="3">DDE Tnp4 domain-containing protein</fullName>
    </recommendedName>
</protein>
<sequence>MADGGYQGNQQVIMPYRRPRDGGELPAWQHDLNTIHKQCAPASGTSSHT</sequence>
<evidence type="ECO:0000313" key="1">
    <source>
        <dbReference type="EMBL" id="MQY09242.1"/>
    </source>
</evidence>
<accession>A0A7K0C804</accession>